<comment type="caution">
    <text evidence="1">The sequence shown here is derived from an EMBL/GenBank/DDBJ whole genome shotgun (WGS) entry which is preliminary data.</text>
</comment>
<gene>
    <name evidence="1" type="ORF">H2O73_01420</name>
</gene>
<dbReference type="Pfam" id="PF11216">
    <property type="entry name" value="DUF3012"/>
    <property type="match status" value="1"/>
</dbReference>
<accession>A0A7W2FMT6</accession>
<dbReference type="EMBL" id="JACFYF010000001">
    <property type="protein sequence ID" value="MBA5760985.1"/>
    <property type="molecule type" value="Genomic_DNA"/>
</dbReference>
<organism evidence="1 2">
    <name type="scientific">Vibrio marinisediminis</name>
    <dbReference type="NCBI Taxonomy" id="2758441"/>
    <lineage>
        <taxon>Bacteria</taxon>
        <taxon>Pseudomonadati</taxon>
        <taxon>Pseudomonadota</taxon>
        <taxon>Gammaproteobacteria</taxon>
        <taxon>Vibrionales</taxon>
        <taxon>Vibrionaceae</taxon>
        <taxon>Vibrio</taxon>
    </lineage>
</organism>
<dbReference type="Proteomes" id="UP000571701">
    <property type="component" value="Unassembled WGS sequence"/>
</dbReference>
<dbReference type="AlphaFoldDB" id="A0A7W2FMT6"/>
<protein>
    <submittedName>
        <fullName evidence="1">DUF3012 domain-containing protein</fullName>
    </submittedName>
</protein>
<reference evidence="1 2" key="1">
    <citation type="submission" date="2020-07" db="EMBL/GenBank/DDBJ databases">
        <title>Vibrio marinisediminis sp. nov., isolated from marine sediment.</title>
        <authorList>
            <person name="Ji X."/>
        </authorList>
    </citation>
    <scope>NUCLEOTIDE SEQUENCE [LARGE SCALE GENOMIC DNA]</scope>
    <source>
        <strain evidence="1 2">404</strain>
    </source>
</reference>
<dbReference type="InterPro" id="IPR021379">
    <property type="entry name" value="DUF3012"/>
</dbReference>
<evidence type="ECO:0000313" key="2">
    <source>
        <dbReference type="Proteomes" id="UP000571701"/>
    </source>
</evidence>
<keyword evidence="2" id="KW-1185">Reference proteome</keyword>
<evidence type="ECO:0000313" key="1">
    <source>
        <dbReference type="EMBL" id="MBA5760985.1"/>
    </source>
</evidence>
<sequence>MKKLLIALGLSLFVVGCTEVGSEEWCEDMKQKAKGDWTANEATDFAKHCIF</sequence>
<name>A0A7W2FMT6_9VIBR</name>
<dbReference type="PROSITE" id="PS51257">
    <property type="entry name" value="PROKAR_LIPOPROTEIN"/>
    <property type="match status" value="1"/>
</dbReference>
<proteinExistence type="predicted"/>